<proteinExistence type="predicted"/>
<dbReference type="Pfam" id="PF11042">
    <property type="entry name" value="DUF2750"/>
    <property type="match status" value="1"/>
</dbReference>
<reference evidence="2" key="1">
    <citation type="submission" date="2017-06" db="EMBL/GenBank/DDBJ databases">
        <title>Complete genome sequence of Capnocytophaga sp. KCOM 1579 (=ChDC OS43) isolated from a human refractory periapical abscess lesion.</title>
        <authorList>
            <person name="Kook J.-K."/>
            <person name="Park S.-N."/>
            <person name="Lim Y.K."/>
            <person name="Roh H."/>
        </authorList>
    </citation>
    <scope>NUCLEOTIDE SEQUENCE [LARGE SCALE GENOMIC DNA]</scope>
    <source>
        <strain evidence="2">ChDC OS43</strain>
    </source>
</reference>
<evidence type="ECO:0000313" key="1">
    <source>
        <dbReference type="EMBL" id="ASF43021.1"/>
    </source>
</evidence>
<evidence type="ECO:0000313" key="2">
    <source>
        <dbReference type="Proteomes" id="UP000197007"/>
    </source>
</evidence>
<dbReference type="RefSeq" id="WP_088594088.1">
    <property type="nucleotide sequence ID" value="NZ_CP022022.1"/>
</dbReference>
<keyword evidence="2" id="KW-1185">Reference proteome</keyword>
<dbReference type="AlphaFoldDB" id="A0A1Z4BP07"/>
<protein>
    <recommendedName>
        <fullName evidence="3">DUF2750 domain-containing protein</fullName>
    </recommendedName>
</protein>
<gene>
    <name evidence="1" type="ORF">CBG49_08005</name>
</gene>
<name>A0A1Z4BP07_9FLAO</name>
<evidence type="ECO:0008006" key="3">
    <source>
        <dbReference type="Google" id="ProtNLM"/>
    </source>
</evidence>
<organism evidence="1 2">
    <name type="scientific">Capnocytophaga endodontalis</name>
    <dbReference type="NCBI Taxonomy" id="2708117"/>
    <lineage>
        <taxon>Bacteria</taxon>
        <taxon>Pseudomonadati</taxon>
        <taxon>Bacteroidota</taxon>
        <taxon>Flavobacteriia</taxon>
        <taxon>Flavobacteriales</taxon>
        <taxon>Flavobacteriaceae</taxon>
        <taxon>Capnocytophaga</taxon>
    </lineage>
</organism>
<dbReference type="Proteomes" id="UP000197007">
    <property type="component" value="Chromosome"/>
</dbReference>
<dbReference type="InterPro" id="IPR021284">
    <property type="entry name" value="DUF2750"/>
</dbReference>
<accession>A0A1Z4BP07</accession>
<sequence>MLKKFIETIVKNKEVFYLEVDESFAMCGSQTFYIEETKEAIPVALFWEDEKNAAACKADEWAKGIVKSATLEEFIEICFGMQVETMAVGIGFKADLSGGEELVPVDLVKALVDEIDRTKTAVTFSESFESLAQVKQLLNQIELDITDEEAL</sequence>
<dbReference type="EMBL" id="CP022022">
    <property type="protein sequence ID" value="ASF43021.1"/>
    <property type="molecule type" value="Genomic_DNA"/>
</dbReference>
<dbReference type="KEGG" id="capn:CBG49_08005"/>